<keyword evidence="7" id="KW-1185">Reference proteome</keyword>
<keyword evidence="1" id="KW-0805">Transcription regulation</keyword>
<dbReference type="SUPFAM" id="SSF46689">
    <property type="entry name" value="Homeodomain-like"/>
    <property type="match status" value="1"/>
</dbReference>
<dbReference type="InterPro" id="IPR001647">
    <property type="entry name" value="HTH_TetR"/>
</dbReference>
<dbReference type="Pfam" id="PF00440">
    <property type="entry name" value="TetR_N"/>
    <property type="match status" value="1"/>
</dbReference>
<dbReference type="PANTHER" id="PTHR30055:SF148">
    <property type="entry name" value="TETR-FAMILY TRANSCRIPTIONAL REGULATOR"/>
    <property type="match status" value="1"/>
</dbReference>
<accession>A0A841G519</accession>
<dbReference type="PANTHER" id="PTHR30055">
    <property type="entry name" value="HTH-TYPE TRANSCRIPTIONAL REGULATOR RUTR"/>
    <property type="match status" value="1"/>
</dbReference>
<dbReference type="EMBL" id="JACHGT010000020">
    <property type="protein sequence ID" value="MBB6039200.1"/>
    <property type="molecule type" value="Genomic_DNA"/>
</dbReference>
<dbReference type="InterPro" id="IPR050109">
    <property type="entry name" value="HTH-type_TetR-like_transc_reg"/>
</dbReference>
<keyword evidence="2 4" id="KW-0238">DNA-binding</keyword>
<organism evidence="6 7">
    <name type="scientific">Phytomonospora endophytica</name>
    <dbReference type="NCBI Taxonomy" id="714109"/>
    <lineage>
        <taxon>Bacteria</taxon>
        <taxon>Bacillati</taxon>
        <taxon>Actinomycetota</taxon>
        <taxon>Actinomycetes</taxon>
        <taxon>Micromonosporales</taxon>
        <taxon>Micromonosporaceae</taxon>
        <taxon>Phytomonospora</taxon>
    </lineage>
</organism>
<evidence type="ECO:0000313" key="6">
    <source>
        <dbReference type="EMBL" id="MBB6039200.1"/>
    </source>
</evidence>
<comment type="caution">
    <text evidence="6">The sequence shown here is derived from an EMBL/GenBank/DDBJ whole genome shotgun (WGS) entry which is preliminary data.</text>
</comment>
<evidence type="ECO:0000313" key="7">
    <source>
        <dbReference type="Proteomes" id="UP000548476"/>
    </source>
</evidence>
<dbReference type="Gene3D" id="1.10.10.60">
    <property type="entry name" value="Homeodomain-like"/>
    <property type="match status" value="1"/>
</dbReference>
<dbReference type="AlphaFoldDB" id="A0A841G519"/>
<dbReference type="GO" id="GO:0000976">
    <property type="term" value="F:transcription cis-regulatory region binding"/>
    <property type="evidence" value="ECO:0007669"/>
    <property type="project" value="TreeGrafter"/>
</dbReference>
<dbReference type="InterPro" id="IPR009057">
    <property type="entry name" value="Homeodomain-like_sf"/>
</dbReference>
<dbReference type="InterPro" id="IPR036271">
    <property type="entry name" value="Tet_transcr_reg_TetR-rel_C_sf"/>
</dbReference>
<dbReference type="Pfam" id="PF16859">
    <property type="entry name" value="TetR_C_11"/>
    <property type="match status" value="1"/>
</dbReference>
<evidence type="ECO:0000256" key="1">
    <source>
        <dbReference type="ARBA" id="ARBA00023015"/>
    </source>
</evidence>
<protein>
    <submittedName>
        <fullName evidence="6">AcrR family transcriptional regulator</fullName>
    </submittedName>
</protein>
<evidence type="ECO:0000256" key="4">
    <source>
        <dbReference type="PROSITE-ProRule" id="PRU00335"/>
    </source>
</evidence>
<evidence type="ECO:0000259" key="5">
    <source>
        <dbReference type="PROSITE" id="PS50977"/>
    </source>
</evidence>
<reference evidence="6 7" key="1">
    <citation type="submission" date="2020-08" db="EMBL/GenBank/DDBJ databases">
        <title>Genomic Encyclopedia of Type Strains, Phase IV (KMG-IV): sequencing the most valuable type-strain genomes for metagenomic binning, comparative biology and taxonomic classification.</title>
        <authorList>
            <person name="Goeker M."/>
        </authorList>
    </citation>
    <scope>NUCLEOTIDE SEQUENCE [LARGE SCALE GENOMIC DNA]</scope>
    <source>
        <strain evidence="6 7">YIM 65646</strain>
    </source>
</reference>
<gene>
    <name evidence="6" type="ORF">HNR73_007091</name>
</gene>
<sequence>MAHQRAHTGRQRNEAARQAILDAALRLFGTSGGDVTVGAIAAEAGVGKQTIYRWWPSKYAILLEAFTAYGSAVVPQPDTGTVDGDLRAFVVATFDGMTEAAPVLSALMGEAQRDPATLETLREFTDRRRTALRALLERGRARAELPPGADFDLLIDQVYGVLWYRVLLGHGPLSPRAAAELATGLLRQIRRD</sequence>
<evidence type="ECO:0000256" key="3">
    <source>
        <dbReference type="ARBA" id="ARBA00023163"/>
    </source>
</evidence>
<dbReference type="PRINTS" id="PR00455">
    <property type="entry name" value="HTHTETR"/>
</dbReference>
<dbReference type="InterPro" id="IPR011075">
    <property type="entry name" value="TetR_C"/>
</dbReference>
<dbReference type="Proteomes" id="UP000548476">
    <property type="component" value="Unassembled WGS sequence"/>
</dbReference>
<proteinExistence type="predicted"/>
<feature type="domain" description="HTH tetR-type" evidence="5">
    <location>
        <begin position="14"/>
        <end position="73"/>
    </location>
</feature>
<dbReference type="RefSeq" id="WP_184792285.1">
    <property type="nucleotide sequence ID" value="NZ_BONT01000050.1"/>
</dbReference>
<dbReference type="GO" id="GO:0003700">
    <property type="term" value="F:DNA-binding transcription factor activity"/>
    <property type="evidence" value="ECO:0007669"/>
    <property type="project" value="TreeGrafter"/>
</dbReference>
<name>A0A841G519_9ACTN</name>
<feature type="DNA-binding region" description="H-T-H motif" evidence="4">
    <location>
        <begin position="36"/>
        <end position="55"/>
    </location>
</feature>
<dbReference type="PROSITE" id="PS50977">
    <property type="entry name" value="HTH_TETR_2"/>
    <property type="match status" value="1"/>
</dbReference>
<evidence type="ECO:0000256" key="2">
    <source>
        <dbReference type="ARBA" id="ARBA00023125"/>
    </source>
</evidence>
<dbReference type="SUPFAM" id="SSF48498">
    <property type="entry name" value="Tetracyclin repressor-like, C-terminal domain"/>
    <property type="match status" value="1"/>
</dbReference>
<dbReference type="Gene3D" id="1.10.357.10">
    <property type="entry name" value="Tetracycline Repressor, domain 2"/>
    <property type="match status" value="1"/>
</dbReference>
<keyword evidence="3" id="KW-0804">Transcription</keyword>